<dbReference type="RefSeq" id="WP_182810013.1">
    <property type="nucleotide sequence ID" value="NZ_JACJFM010000025.1"/>
</dbReference>
<evidence type="ECO:0000256" key="8">
    <source>
        <dbReference type="SAM" id="Phobius"/>
    </source>
</evidence>
<evidence type="ECO:0000256" key="3">
    <source>
        <dbReference type="ARBA" id="ARBA00022989"/>
    </source>
</evidence>
<organism evidence="10 11">
    <name type="scientific">Oceanospirillum sediminis</name>
    <dbReference type="NCBI Taxonomy" id="2760088"/>
    <lineage>
        <taxon>Bacteria</taxon>
        <taxon>Pseudomonadati</taxon>
        <taxon>Pseudomonadota</taxon>
        <taxon>Gammaproteobacteria</taxon>
        <taxon>Oceanospirillales</taxon>
        <taxon>Oceanospirillaceae</taxon>
        <taxon>Oceanospirillum</taxon>
    </lineage>
</organism>
<comment type="subcellular location">
    <subcellularLocation>
        <location evidence="1">Membrane</location>
        <topology evidence="1">Multi-pass membrane protein</topology>
    </subcellularLocation>
</comment>
<evidence type="ECO:0000256" key="6">
    <source>
        <dbReference type="PROSITE-ProRule" id="PRU00284"/>
    </source>
</evidence>
<dbReference type="AlphaFoldDB" id="A0A839IU77"/>
<dbReference type="InterPro" id="IPR004089">
    <property type="entry name" value="MCPsignal_dom"/>
</dbReference>
<evidence type="ECO:0000313" key="10">
    <source>
        <dbReference type="EMBL" id="MBB1488240.1"/>
    </source>
</evidence>
<dbReference type="Gene3D" id="1.10.287.950">
    <property type="entry name" value="Methyl-accepting chemotaxis protein"/>
    <property type="match status" value="1"/>
</dbReference>
<dbReference type="PROSITE" id="PS50111">
    <property type="entry name" value="CHEMOTAXIS_TRANSDUC_2"/>
    <property type="match status" value="1"/>
</dbReference>
<keyword evidence="3 8" id="KW-1133">Transmembrane helix</keyword>
<keyword evidence="11" id="KW-1185">Reference proteome</keyword>
<keyword evidence="7" id="KW-0175">Coiled coil</keyword>
<evidence type="ECO:0000256" key="5">
    <source>
        <dbReference type="ARBA" id="ARBA00023224"/>
    </source>
</evidence>
<dbReference type="GO" id="GO:0016020">
    <property type="term" value="C:membrane"/>
    <property type="evidence" value="ECO:0007669"/>
    <property type="project" value="UniProtKB-SubCell"/>
</dbReference>
<evidence type="ECO:0000256" key="1">
    <source>
        <dbReference type="ARBA" id="ARBA00004141"/>
    </source>
</evidence>
<sequence>MSDDQAPGLFDSVILIKAIKISVIVGTLLNLINQGDVLWGDATFSIFPALLTYLVPFCVSLFSAHSSLKHAWEKQQARSADQLQQSSYTRMMPMIEALKSSAQGVCGNAMNVNERSKARVAFADEAAALSRSVSDDSGRVSGEVETASEQIVALGTQLAELNRQNESFTREFEQASKWARELLADTQKFTSEFEKVENIASTITGIAEQTNLLALNASIEAARAGEAGRGFAVVADEVKSLANKSGEYAGEINSLMAVLSKASQELSDKVVHFSETMDELLQQRNDDSIQLIEASILSLKGTMSSVADMANGQIGQMQSVVEKVEQMASDAQAAVEGSATNMGLSQQIAEQLVELDRLSRH</sequence>
<proteinExistence type="predicted"/>
<name>A0A839IU77_9GAMM</name>
<evidence type="ECO:0000256" key="2">
    <source>
        <dbReference type="ARBA" id="ARBA00022692"/>
    </source>
</evidence>
<feature type="transmembrane region" description="Helical" evidence="8">
    <location>
        <begin position="44"/>
        <end position="64"/>
    </location>
</feature>
<dbReference type="PANTHER" id="PTHR32089:SF119">
    <property type="entry name" value="METHYL-ACCEPTING CHEMOTAXIS PROTEIN CTPL"/>
    <property type="match status" value="1"/>
</dbReference>
<feature type="domain" description="Methyl-accepting transducer" evidence="9">
    <location>
        <begin position="94"/>
        <end position="339"/>
    </location>
</feature>
<dbReference type="Pfam" id="PF00015">
    <property type="entry name" value="MCPsignal"/>
    <property type="match status" value="1"/>
</dbReference>
<dbReference type="InterPro" id="IPR047700">
    <property type="entry name" value="NrtS-like"/>
</dbReference>
<feature type="coiled-coil region" evidence="7">
    <location>
        <begin position="144"/>
        <end position="171"/>
    </location>
</feature>
<evidence type="ECO:0000256" key="4">
    <source>
        <dbReference type="ARBA" id="ARBA00023136"/>
    </source>
</evidence>
<dbReference type="NCBIfam" id="NF038050">
    <property type="entry name" value="NrtS"/>
    <property type="match status" value="1"/>
</dbReference>
<keyword evidence="2 8" id="KW-0812">Transmembrane</keyword>
<dbReference type="EMBL" id="JACJFM010000025">
    <property type="protein sequence ID" value="MBB1488240.1"/>
    <property type="molecule type" value="Genomic_DNA"/>
</dbReference>
<comment type="caution">
    <text evidence="10">The sequence shown here is derived from an EMBL/GenBank/DDBJ whole genome shotgun (WGS) entry which is preliminary data.</text>
</comment>
<accession>A0A839IU77</accession>
<dbReference type="GO" id="GO:0007165">
    <property type="term" value="P:signal transduction"/>
    <property type="evidence" value="ECO:0007669"/>
    <property type="project" value="UniProtKB-KW"/>
</dbReference>
<keyword evidence="5 6" id="KW-0807">Transducer</keyword>
<dbReference type="Proteomes" id="UP000565262">
    <property type="component" value="Unassembled WGS sequence"/>
</dbReference>
<dbReference type="SUPFAM" id="SSF58104">
    <property type="entry name" value="Methyl-accepting chemotaxis protein (MCP) signaling domain"/>
    <property type="match status" value="1"/>
</dbReference>
<dbReference type="SMART" id="SM00283">
    <property type="entry name" value="MA"/>
    <property type="match status" value="1"/>
</dbReference>
<reference evidence="10 11" key="1">
    <citation type="submission" date="2020-08" db="EMBL/GenBank/DDBJ databases">
        <title>Oceanospirillum sp. nov. isolated from marine sediment.</title>
        <authorList>
            <person name="Ji X."/>
        </authorList>
    </citation>
    <scope>NUCLEOTIDE SEQUENCE [LARGE SCALE GENOMIC DNA]</scope>
    <source>
        <strain evidence="10 11">D5</strain>
    </source>
</reference>
<keyword evidence="4 8" id="KW-0472">Membrane</keyword>
<dbReference type="PANTHER" id="PTHR32089">
    <property type="entry name" value="METHYL-ACCEPTING CHEMOTAXIS PROTEIN MCPB"/>
    <property type="match status" value="1"/>
</dbReference>
<feature type="transmembrane region" description="Helical" evidence="8">
    <location>
        <begin position="12"/>
        <end position="32"/>
    </location>
</feature>
<protein>
    <submittedName>
        <fullName evidence="10">Nitrate/nitrite transporter NrtS</fullName>
    </submittedName>
</protein>
<evidence type="ECO:0000313" key="11">
    <source>
        <dbReference type="Proteomes" id="UP000565262"/>
    </source>
</evidence>
<evidence type="ECO:0000259" key="9">
    <source>
        <dbReference type="PROSITE" id="PS50111"/>
    </source>
</evidence>
<evidence type="ECO:0000256" key="7">
    <source>
        <dbReference type="SAM" id="Coils"/>
    </source>
</evidence>
<gene>
    <name evidence="10" type="primary">nrtS</name>
    <name evidence="10" type="ORF">H4O21_16680</name>
</gene>
<dbReference type="GO" id="GO:0006935">
    <property type="term" value="P:chemotaxis"/>
    <property type="evidence" value="ECO:0007669"/>
    <property type="project" value="UniProtKB-ARBA"/>
</dbReference>